<keyword evidence="3" id="KW-1185">Reference proteome</keyword>
<feature type="chain" id="PRO_5009955784" evidence="1">
    <location>
        <begin position="19"/>
        <end position="205"/>
    </location>
</feature>
<evidence type="ECO:0000313" key="2">
    <source>
        <dbReference type="EMBL" id="GAA98543.1"/>
    </source>
</evidence>
<keyword evidence="1" id="KW-0732">Signal</keyword>
<dbReference type="Proteomes" id="UP000009131">
    <property type="component" value="Unassembled WGS sequence"/>
</dbReference>
<reference evidence="2 3" key="1">
    <citation type="journal article" date="2011" name="J. Gen. Appl. Microbiol.">
        <title>Draft genome sequencing of the enigmatic basidiomycete Mixia osmundae.</title>
        <authorList>
            <person name="Nishida H."/>
            <person name="Nagatsuka Y."/>
            <person name="Sugiyama J."/>
        </authorList>
    </citation>
    <scope>NUCLEOTIDE SEQUENCE [LARGE SCALE GENOMIC DNA]</scope>
    <source>
        <strain evidence="3">CBS 9802 / IAM 14324 / JCM 22182 / KY 12970</strain>
    </source>
</reference>
<gene>
    <name evidence="2" type="primary">Mo05230</name>
    <name evidence="2" type="ORF">E5Q_05230</name>
</gene>
<protein>
    <submittedName>
        <fullName evidence="2">Uncharacterized protein</fullName>
    </submittedName>
</protein>
<reference evidence="2 3" key="2">
    <citation type="journal article" date="2012" name="Open Biol.">
        <title>Characteristics of nucleosomes and linker DNA regions on the genome of the basidiomycete Mixia osmundae revealed by mono- and dinucleosome mapping.</title>
        <authorList>
            <person name="Nishida H."/>
            <person name="Kondo S."/>
            <person name="Matsumoto T."/>
            <person name="Suzuki Y."/>
            <person name="Yoshikawa H."/>
            <person name="Taylor T.D."/>
            <person name="Sugiyama J."/>
        </authorList>
    </citation>
    <scope>NUCLEOTIDE SEQUENCE [LARGE SCALE GENOMIC DNA]</scope>
    <source>
        <strain evidence="3">CBS 9802 / IAM 14324 / JCM 22182 / KY 12970</strain>
    </source>
</reference>
<dbReference type="RefSeq" id="XP_014567636.1">
    <property type="nucleotide sequence ID" value="XM_014712150.1"/>
</dbReference>
<comment type="caution">
    <text evidence="2">The sequence shown here is derived from an EMBL/GenBank/DDBJ whole genome shotgun (WGS) entry which is preliminary data.</text>
</comment>
<feature type="signal peptide" evidence="1">
    <location>
        <begin position="1"/>
        <end position="18"/>
    </location>
</feature>
<accession>G7E6T3</accession>
<dbReference type="EMBL" id="BABT02000153">
    <property type="protein sequence ID" value="GAA98543.1"/>
    <property type="molecule type" value="Genomic_DNA"/>
</dbReference>
<dbReference type="InParanoid" id="G7E6T3"/>
<name>G7E6T3_MIXOS</name>
<dbReference type="HOGENOM" id="CLU_1337807_0_0_1"/>
<evidence type="ECO:0000256" key="1">
    <source>
        <dbReference type="SAM" id="SignalP"/>
    </source>
</evidence>
<proteinExistence type="predicted"/>
<sequence length="205" mass="22344">MRWSVSVVAGFLAVVAVALPDGFKHTCIKMSDCWLRCSGQVGLLAYNLQLMHQRTMVKVLVKPNLQSAECLPGTKTSDQIACTFHLLSFDPAKLEIGITGVRDMIGGHDAQEPTIISGLGILSTGMFDGADYMSCIFQREATAVGVACGSKADEVVPYFDGKTCKDFFDEPQYVGTCEIQLVPGRMGSCNVLNASKRENERCRYD</sequence>
<dbReference type="AlphaFoldDB" id="G7E6T3"/>
<evidence type="ECO:0000313" key="3">
    <source>
        <dbReference type="Proteomes" id="UP000009131"/>
    </source>
</evidence>
<organism evidence="2 3">
    <name type="scientific">Mixia osmundae (strain CBS 9802 / IAM 14324 / JCM 22182 / KY 12970)</name>
    <dbReference type="NCBI Taxonomy" id="764103"/>
    <lineage>
        <taxon>Eukaryota</taxon>
        <taxon>Fungi</taxon>
        <taxon>Dikarya</taxon>
        <taxon>Basidiomycota</taxon>
        <taxon>Pucciniomycotina</taxon>
        <taxon>Mixiomycetes</taxon>
        <taxon>Mixiales</taxon>
        <taxon>Mixiaceae</taxon>
        <taxon>Mixia</taxon>
    </lineage>
</organism>